<dbReference type="PROSITE" id="PS00012">
    <property type="entry name" value="PHOSPHOPANTETHEINE"/>
    <property type="match status" value="1"/>
</dbReference>
<dbReference type="Pfam" id="PF00668">
    <property type="entry name" value="Condensation"/>
    <property type="match status" value="1"/>
</dbReference>
<evidence type="ECO:0000256" key="1">
    <source>
        <dbReference type="ARBA" id="ARBA00001957"/>
    </source>
</evidence>
<dbReference type="InterPro" id="IPR009081">
    <property type="entry name" value="PP-bd_ACP"/>
</dbReference>
<dbReference type="EMBL" id="JBHUFV010000035">
    <property type="protein sequence ID" value="MFD1934538.1"/>
    <property type="molecule type" value="Genomic_DNA"/>
</dbReference>
<dbReference type="Gene3D" id="3.30.559.10">
    <property type="entry name" value="Chloramphenicol acetyltransferase-like domain"/>
    <property type="match status" value="1"/>
</dbReference>
<proteinExistence type="predicted"/>
<gene>
    <name evidence="5" type="ORF">ACFSKW_24005</name>
</gene>
<reference evidence="6" key="1">
    <citation type="journal article" date="2019" name="Int. J. Syst. Evol. Microbiol.">
        <title>The Global Catalogue of Microorganisms (GCM) 10K type strain sequencing project: providing services to taxonomists for standard genome sequencing and annotation.</title>
        <authorList>
            <consortium name="The Broad Institute Genomics Platform"/>
            <consortium name="The Broad Institute Genome Sequencing Center for Infectious Disease"/>
            <person name="Wu L."/>
            <person name="Ma J."/>
        </authorList>
    </citation>
    <scope>NUCLEOTIDE SEQUENCE [LARGE SCALE GENOMIC DNA]</scope>
    <source>
        <strain evidence="6">ICMP 6774ER</strain>
    </source>
</reference>
<dbReference type="Pfam" id="PF00550">
    <property type="entry name" value="PP-binding"/>
    <property type="match status" value="1"/>
</dbReference>
<comment type="caution">
    <text evidence="5">The sequence shown here is derived from an EMBL/GenBank/DDBJ whole genome shotgun (WGS) entry which is preliminary data.</text>
</comment>
<dbReference type="InterPro" id="IPR023213">
    <property type="entry name" value="CAT-like_dom_sf"/>
</dbReference>
<evidence type="ECO:0000313" key="6">
    <source>
        <dbReference type="Proteomes" id="UP001597368"/>
    </source>
</evidence>
<keyword evidence="6" id="KW-1185">Reference proteome</keyword>
<protein>
    <submittedName>
        <fullName evidence="5">Condensation domain-containing protein</fullName>
    </submittedName>
</protein>
<feature type="domain" description="Carrier" evidence="4">
    <location>
        <begin position="423"/>
        <end position="496"/>
    </location>
</feature>
<dbReference type="PANTHER" id="PTHR45527:SF1">
    <property type="entry name" value="FATTY ACID SYNTHASE"/>
    <property type="match status" value="1"/>
</dbReference>
<dbReference type="PROSITE" id="PS50075">
    <property type="entry name" value="CARRIER"/>
    <property type="match status" value="1"/>
</dbReference>
<evidence type="ECO:0000259" key="4">
    <source>
        <dbReference type="PROSITE" id="PS50075"/>
    </source>
</evidence>
<dbReference type="RefSeq" id="WP_379574623.1">
    <property type="nucleotide sequence ID" value="NZ_JBHUFV010000035.1"/>
</dbReference>
<evidence type="ECO:0000256" key="3">
    <source>
        <dbReference type="ARBA" id="ARBA00022553"/>
    </source>
</evidence>
<organism evidence="5 6">
    <name type="scientific">Nonomuraea mangrovi</name>
    <dbReference type="NCBI Taxonomy" id="2316207"/>
    <lineage>
        <taxon>Bacteria</taxon>
        <taxon>Bacillati</taxon>
        <taxon>Actinomycetota</taxon>
        <taxon>Actinomycetes</taxon>
        <taxon>Streptosporangiales</taxon>
        <taxon>Streptosporangiaceae</taxon>
        <taxon>Nonomuraea</taxon>
    </lineage>
</organism>
<keyword evidence="3" id="KW-0597">Phosphoprotein</keyword>
<evidence type="ECO:0000313" key="5">
    <source>
        <dbReference type="EMBL" id="MFD1934538.1"/>
    </source>
</evidence>
<dbReference type="PANTHER" id="PTHR45527">
    <property type="entry name" value="NONRIBOSOMAL PEPTIDE SYNTHETASE"/>
    <property type="match status" value="1"/>
</dbReference>
<comment type="cofactor">
    <cofactor evidence="1">
        <name>pantetheine 4'-phosphate</name>
        <dbReference type="ChEBI" id="CHEBI:47942"/>
    </cofactor>
</comment>
<dbReference type="SMART" id="SM00823">
    <property type="entry name" value="PKS_PP"/>
    <property type="match status" value="1"/>
</dbReference>
<dbReference type="Gene3D" id="3.30.559.30">
    <property type="entry name" value="Nonribosomal peptide synthetase, condensation domain"/>
    <property type="match status" value="1"/>
</dbReference>
<dbReference type="InterPro" id="IPR006162">
    <property type="entry name" value="Ppantetheine_attach_site"/>
</dbReference>
<dbReference type="InterPro" id="IPR020806">
    <property type="entry name" value="PKS_PP-bd"/>
</dbReference>
<dbReference type="InterPro" id="IPR001242">
    <property type="entry name" value="Condensation_dom"/>
</dbReference>
<name>A0ABW4SY28_9ACTN</name>
<keyword evidence="2" id="KW-0596">Phosphopantetheine</keyword>
<dbReference type="SUPFAM" id="SSF52777">
    <property type="entry name" value="CoA-dependent acyltransferases"/>
    <property type="match status" value="2"/>
</dbReference>
<dbReference type="Proteomes" id="UP001597368">
    <property type="component" value="Unassembled WGS sequence"/>
</dbReference>
<dbReference type="SUPFAM" id="SSF47336">
    <property type="entry name" value="ACP-like"/>
    <property type="match status" value="1"/>
</dbReference>
<dbReference type="InterPro" id="IPR036736">
    <property type="entry name" value="ACP-like_sf"/>
</dbReference>
<evidence type="ECO:0000256" key="2">
    <source>
        <dbReference type="ARBA" id="ARBA00022450"/>
    </source>
</evidence>
<accession>A0ABW4SY28</accession>
<dbReference type="Gene3D" id="1.10.1200.10">
    <property type="entry name" value="ACP-like"/>
    <property type="match status" value="1"/>
</dbReference>
<sequence>MSQVSFTQHGMWITELTGAGTVYHLPIPIRLNGGADRDALAKACRGVVDRHPLLGCALEDRDGVLHLVPAACPPALRVGEGGEEAVRAEVVRPFDLERGPLIRFSLLGDTLLVVAHHVVFDGRSKDVLVADLTALLEGESLPVPGVDAAARHTDVAAEQRERVESLLEEAGAFWTPRWREPGEIVVRGGGLRSRRASAGAVVEFPCEVPDLPGLTRFEVLVAAVHALLRSYGNAGVVTALDLSTRTPAEEDRVGCHVNELPLFTGPSPDALFADFAAEVRAELRRLYRFREVPLARAVPGIKPHAALAPVSISYRRVGEKPRLGEVEWLAFNHGVRGALQLQLADGPSGVEASLRYDPEEPVDAPGFAADLRAVLDAVADDPGRPLSRLIAPALTDAPATPSVSIAVSGASTPSAHSDQHDGGTGDALAVQIREIWEEVLQISPIEQDDDIFDLGGHSLTITQIIARMRKRLGVEVPLDDFFDNPTIAGVVAVIRR</sequence>